<dbReference type="SFLD" id="SFLDS00014">
    <property type="entry name" value="RuBisCO"/>
    <property type="match status" value="1"/>
</dbReference>
<dbReference type="SFLD" id="SFLDG00301">
    <property type="entry name" value="RuBisCO-like_proteins"/>
    <property type="match status" value="1"/>
</dbReference>
<dbReference type="InterPro" id="IPR017443">
    <property type="entry name" value="RuBisCO_lsu_fd_N"/>
</dbReference>
<evidence type="ECO:0000313" key="3">
    <source>
        <dbReference type="EMBL" id="WEU40092.1"/>
    </source>
</evidence>
<gene>
    <name evidence="3" type="ORF">OdinLCB4_006375</name>
</gene>
<dbReference type="PANTHER" id="PTHR42704:SF17">
    <property type="entry name" value="RIBULOSE BISPHOSPHATE CARBOXYLASE LARGE CHAIN"/>
    <property type="match status" value="1"/>
</dbReference>
<sequence>MSYVNLNLKVDSEKYVIADYTLESDLPLEVAAEKLAAEESTGTWTEISTTNIKIVEELGAKVFYIDKSKNFIRVAYPLDDFSWDIGGIPQFLSVVAGNFFGLEQLKNARLLDIHLPESAIKLFKGPKFGLHGVKKLMNCENMPSIGGTVKPKIGLPARKYGELMYLFGLGGLTSGKDDETLVNQKFCPLIDRVIAIREAIDRVKDETGQSMLYSVNVTTRADQILEVADEVISHGANQLLVDVIVAGFTAVQALAEDPSINVPIHCHRAMHAAFTRNPKHGISMKVVAKICRLVGGDILHVGTWGVGKMHGEADETQQYAEAITQPMGHLKPMLPMASGGLHPGSVELLVKRAGINIQIQAGGGIAGHPDGVLAGAKALRQAVDAAVQGIPVEEYAKTHIELKKALDRWGVVR</sequence>
<dbReference type="Proteomes" id="UP000186851">
    <property type="component" value="Chromosome"/>
</dbReference>
<evidence type="ECO:0000259" key="1">
    <source>
        <dbReference type="Pfam" id="PF00016"/>
    </source>
</evidence>
<reference evidence="3" key="1">
    <citation type="journal article" date="2017" name="Nature">
        <title>Asgard archaea illuminate the origin of eukaryotic cellular complexity.</title>
        <authorList>
            <person name="Zaremba-Niedzwiedzka K."/>
            <person name="Caceres E.F."/>
            <person name="Saw J.H."/>
            <person name="Backstrom D."/>
            <person name="Juzokaite L."/>
            <person name="Vancaester E."/>
            <person name="Seitz K.W."/>
            <person name="Anantharaman K."/>
            <person name="Starnawski P."/>
            <person name="Kjeldsen K.U."/>
            <person name="Scott M.B."/>
            <person name="Nunoura T."/>
            <person name="Banfield J.F."/>
            <person name="Schramm A."/>
            <person name="Baker B.J."/>
            <person name="Spang A."/>
            <person name="Ettema T.J.G."/>
        </authorList>
    </citation>
    <scope>NUCLEOTIDE SEQUENCE</scope>
    <source>
        <strain evidence="3">LCB_4</strain>
    </source>
</reference>
<dbReference type="InterPro" id="IPR036376">
    <property type="entry name" value="RuBisCO_lsu_C_sf"/>
</dbReference>
<dbReference type="InterPro" id="IPR000685">
    <property type="entry name" value="RuBisCO_lsu_C"/>
</dbReference>
<dbReference type="Gene3D" id="3.30.70.150">
    <property type="entry name" value="RuBisCO large subunit, N-terminal domain"/>
    <property type="match status" value="1"/>
</dbReference>
<dbReference type="GO" id="GO:0016984">
    <property type="term" value="F:ribulose-bisphosphate carboxylase activity"/>
    <property type="evidence" value="ECO:0007669"/>
    <property type="project" value="InterPro"/>
</dbReference>
<dbReference type="AlphaFoldDB" id="A0AAF0IBL6"/>
<dbReference type="Gene3D" id="3.20.20.110">
    <property type="entry name" value="Ribulose bisphosphate carboxylase, large subunit, C-terminal domain"/>
    <property type="match status" value="1"/>
</dbReference>
<dbReference type="SUPFAM" id="SSF51649">
    <property type="entry name" value="RuBisCo, C-terminal domain"/>
    <property type="match status" value="1"/>
</dbReference>
<dbReference type="InterPro" id="IPR033966">
    <property type="entry name" value="RuBisCO"/>
</dbReference>
<reference evidence="3" key="2">
    <citation type="journal article" date="2022" name="Nat. Microbiol.">
        <title>A closed Candidatus Odinarchaeum chromosome exposes Asgard archaeal viruses.</title>
        <authorList>
            <person name="Tamarit D."/>
            <person name="Caceres E.F."/>
            <person name="Krupovic M."/>
            <person name="Nijland R."/>
            <person name="Eme L."/>
            <person name="Robinson N.P."/>
            <person name="Ettema T.J.G."/>
        </authorList>
    </citation>
    <scope>NUCLEOTIDE SEQUENCE</scope>
    <source>
        <strain evidence="3">LCB_4</strain>
    </source>
</reference>
<proteinExistence type="predicted"/>
<dbReference type="InterPro" id="IPR036422">
    <property type="entry name" value="RuBisCO_lsu_N_sf"/>
</dbReference>
<feature type="domain" description="Ribulose bisphosphate carboxylase large subunit C-terminal" evidence="1">
    <location>
        <begin position="133"/>
        <end position="409"/>
    </location>
</feature>
<dbReference type="EMBL" id="CP091871">
    <property type="protein sequence ID" value="WEU40092.1"/>
    <property type="molecule type" value="Genomic_DNA"/>
</dbReference>
<evidence type="ECO:0000259" key="2">
    <source>
        <dbReference type="Pfam" id="PF02788"/>
    </source>
</evidence>
<organism evidence="3 4">
    <name type="scientific">Odinarchaeota yellowstonii (strain LCB_4)</name>
    <dbReference type="NCBI Taxonomy" id="1841599"/>
    <lineage>
        <taxon>Archaea</taxon>
        <taxon>Promethearchaeati</taxon>
        <taxon>Candidatus Odinarchaeota</taxon>
        <taxon>Candidatus Odinarchaeia</taxon>
        <taxon>Candidatus Odinarchaeales</taxon>
        <taxon>Candidatus Odinarchaeaceae</taxon>
        <taxon>Candidatus Odinarchaeum</taxon>
    </lineage>
</organism>
<dbReference type="SUPFAM" id="SSF54966">
    <property type="entry name" value="RuBisCO, large subunit, small (N-terminal) domain"/>
    <property type="match status" value="1"/>
</dbReference>
<protein>
    <submittedName>
        <fullName evidence="3">RuBisCO large subunit C-terminal-like domain-containing protein</fullName>
    </submittedName>
</protein>
<dbReference type="GO" id="GO:0015977">
    <property type="term" value="P:carbon fixation"/>
    <property type="evidence" value="ECO:0007669"/>
    <property type="project" value="InterPro"/>
</dbReference>
<dbReference type="KEGG" id="oyw:OdinLCB4_006375"/>
<dbReference type="Pfam" id="PF02788">
    <property type="entry name" value="RuBisCO_large_N"/>
    <property type="match status" value="1"/>
</dbReference>
<name>A0AAF0IBL6_ODILC</name>
<dbReference type="PANTHER" id="PTHR42704">
    <property type="entry name" value="RIBULOSE BISPHOSPHATE CARBOXYLASE"/>
    <property type="match status" value="1"/>
</dbReference>
<feature type="domain" description="Ribulose bisphosphate carboxylase large subunit ferrodoxin-like N-terminal" evidence="2">
    <location>
        <begin position="3"/>
        <end position="118"/>
    </location>
</feature>
<dbReference type="GO" id="GO:0000287">
    <property type="term" value="F:magnesium ion binding"/>
    <property type="evidence" value="ECO:0007669"/>
    <property type="project" value="InterPro"/>
</dbReference>
<evidence type="ECO:0000313" key="4">
    <source>
        <dbReference type="Proteomes" id="UP000186851"/>
    </source>
</evidence>
<dbReference type="Pfam" id="PF00016">
    <property type="entry name" value="RuBisCO_large"/>
    <property type="match status" value="1"/>
</dbReference>
<accession>A0AAF0IBL6</accession>